<evidence type="ECO:0000256" key="2">
    <source>
        <dbReference type="ARBA" id="ARBA00005436"/>
    </source>
</evidence>
<dbReference type="GeneID" id="26910296"/>
<dbReference type="PRINTS" id="PR00456">
    <property type="entry name" value="RIBOSOMALP2"/>
</dbReference>
<keyword evidence="4 7" id="KW-0689">Ribosomal protein</keyword>
<dbReference type="OMA" id="INVEPFR"/>
<evidence type="ECO:0000313" key="7">
    <source>
        <dbReference type="EMBL" id="KPA73326.1"/>
    </source>
</evidence>
<dbReference type="InterPro" id="IPR038716">
    <property type="entry name" value="P1/P2_N_sf"/>
</dbReference>
<evidence type="ECO:0000256" key="4">
    <source>
        <dbReference type="ARBA" id="ARBA00022980"/>
    </source>
</evidence>
<dbReference type="GO" id="GO:0003735">
    <property type="term" value="F:structural constituent of ribosome"/>
    <property type="evidence" value="ECO:0007669"/>
    <property type="project" value="InterPro"/>
</dbReference>
<dbReference type="InterPro" id="IPR001859">
    <property type="entry name" value="Ribosomal_P1/P2_euk"/>
</dbReference>
<dbReference type="EMBL" id="LGTL01000038">
    <property type="protein sequence ID" value="KPA73327.1"/>
    <property type="molecule type" value="Genomic_DNA"/>
</dbReference>
<dbReference type="InterPro" id="IPR027534">
    <property type="entry name" value="Ribosomal_P1/P2"/>
</dbReference>
<dbReference type="RefSeq" id="XP_015651764.1">
    <property type="nucleotide sequence ID" value="XM_015809724.1"/>
</dbReference>
<feature type="region of interest" description="Disordered" evidence="6">
    <location>
        <begin position="88"/>
        <end position="108"/>
    </location>
</feature>
<dbReference type="PANTHER" id="PTHR45696">
    <property type="entry name" value="60S ACIDIC RIBOSOMAL PROTEIN P1"/>
    <property type="match status" value="1"/>
</dbReference>
<dbReference type="CDD" id="cd05831">
    <property type="entry name" value="Ribosomal_P1"/>
    <property type="match status" value="1"/>
</dbReference>
<dbReference type="GO" id="GO:0043021">
    <property type="term" value="F:ribonucleoprotein complex binding"/>
    <property type="evidence" value="ECO:0007669"/>
    <property type="project" value="TreeGrafter"/>
</dbReference>
<dbReference type="GO" id="GO:0006414">
    <property type="term" value="P:translational elongation"/>
    <property type="evidence" value="ECO:0007669"/>
    <property type="project" value="InterPro"/>
</dbReference>
<reference evidence="7 8" key="1">
    <citation type="submission" date="2015-07" db="EMBL/GenBank/DDBJ databases">
        <title>High-quality genome of monoxenous trypanosomatid Leptomonas pyrrhocoris.</title>
        <authorList>
            <person name="Flegontov P."/>
            <person name="Butenko A."/>
            <person name="Firsov S."/>
            <person name="Vlcek C."/>
            <person name="Logacheva M.D."/>
            <person name="Field M."/>
            <person name="Filatov D."/>
            <person name="Flegontova O."/>
            <person name="Gerasimov E."/>
            <person name="Jackson A.P."/>
            <person name="Kelly S."/>
            <person name="Opperdoes F."/>
            <person name="O'Reilly A."/>
            <person name="Votypka J."/>
            <person name="Yurchenko V."/>
            <person name="Lukes J."/>
        </authorList>
    </citation>
    <scope>NUCLEOTIDE SEQUENCE [LARGE SCALE GENOMIC DNA]</scope>
    <source>
        <strain evidence="7">H10</strain>
    </source>
</reference>
<evidence type="ECO:0000256" key="6">
    <source>
        <dbReference type="SAM" id="MobiDB-lite"/>
    </source>
</evidence>
<dbReference type="HAMAP" id="MF_01478">
    <property type="entry name" value="Ribosomal_L12_arch"/>
    <property type="match status" value="1"/>
</dbReference>
<dbReference type="RefSeq" id="XP_015651766.1">
    <property type="nucleotide sequence ID" value="XM_015809726.1"/>
</dbReference>
<name>A0A0M9FPN2_LEPPY</name>
<organism evidence="7 8">
    <name type="scientific">Leptomonas pyrrhocoris</name>
    <name type="common">Firebug parasite</name>
    <dbReference type="NCBI Taxonomy" id="157538"/>
    <lineage>
        <taxon>Eukaryota</taxon>
        <taxon>Discoba</taxon>
        <taxon>Euglenozoa</taxon>
        <taxon>Kinetoplastea</taxon>
        <taxon>Metakinetoplastina</taxon>
        <taxon>Trypanosomatida</taxon>
        <taxon>Trypanosomatidae</taxon>
        <taxon>Leishmaniinae</taxon>
        <taxon>Leptomonas</taxon>
    </lineage>
</organism>
<dbReference type="Gene3D" id="1.10.10.1410">
    <property type="match status" value="1"/>
</dbReference>
<comment type="function">
    <text evidence="1">Plays an important role in the elongation step of protein synthesis.</text>
</comment>
<evidence type="ECO:0000256" key="5">
    <source>
        <dbReference type="ARBA" id="ARBA00023274"/>
    </source>
</evidence>
<dbReference type="RefSeq" id="XP_015651765.1">
    <property type="nucleotide sequence ID" value="XM_015809725.1"/>
</dbReference>
<dbReference type="EMBL" id="LGTL01000038">
    <property type="protein sequence ID" value="KPA73325.1"/>
    <property type="molecule type" value="Genomic_DNA"/>
</dbReference>
<proteinExistence type="inferred from homology"/>
<dbReference type="EMBL" id="LGTL01000038">
    <property type="protein sequence ID" value="KPA73326.1"/>
    <property type="molecule type" value="Genomic_DNA"/>
</dbReference>
<comment type="caution">
    <text evidence="7">The sequence shown here is derived from an EMBL/GenBank/DDBJ whole genome shotgun (WGS) entry which is preliminary data.</text>
</comment>
<sequence>MSNAQLACTYAALILSENGSCNADAICNVTKAAGVPVSHGMATAFANAFAGINVEQVLNSISFGGAASGAAAPAAAAAGGAAAPAAAAKKEEKVEEEADDDMGFGLFD</sequence>
<dbReference type="GO" id="GO:0022625">
    <property type="term" value="C:cytosolic large ribosomal subunit"/>
    <property type="evidence" value="ECO:0007669"/>
    <property type="project" value="TreeGrafter"/>
</dbReference>
<evidence type="ECO:0000256" key="3">
    <source>
        <dbReference type="ARBA" id="ARBA00011266"/>
    </source>
</evidence>
<keyword evidence="5" id="KW-0687">Ribonucleoprotein</keyword>
<dbReference type="VEuPathDB" id="TriTrypDB:LpyrH10_38_0550"/>
<dbReference type="EMBL" id="LGTL01000038">
    <property type="protein sequence ID" value="KPA73324.1"/>
    <property type="molecule type" value="Genomic_DNA"/>
</dbReference>
<dbReference type="PANTHER" id="PTHR45696:SF10">
    <property type="entry name" value="LARGE RIBOSOMAL SUBUNIT PROTEIN P1"/>
    <property type="match status" value="1"/>
</dbReference>
<dbReference type="AlphaFoldDB" id="A0A0M9FPN2"/>
<gene>
    <name evidence="7" type="ORF">ABB37_10016</name>
</gene>
<keyword evidence="8" id="KW-1185">Reference proteome</keyword>
<dbReference type="RefSeq" id="XP_015651763.1">
    <property type="nucleotide sequence ID" value="XM_015809723.1"/>
</dbReference>
<dbReference type="Proteomes" id="UP000037923">
    <property type="component" value="Unassembled WGS sequence"/>
</dbReference>
<comment type="subunit">
    <text evidence="3">P1 and P2 exist as dimers at the large ribosomal subunit.</text>
</comment>
<dbReference type="Pfam" id="PF00428">
    <property type="entry name" value="Ribosomal_60s"/>
    <property type="match status" value="1"/>
</dbReference>
<dbReference type="GO" id="GO:0002181">
    <property type="term" value="P:cytoplasmic translation"/>
    <property type="evidence" value="ECO:0007669"/>
    <property type="project" value="TreeGrafter"/>
</dbReference>
<comment type="similarity">
    <text evidence="2">Belongs to the eukaryotic ribosomal protein P1/P2 family.</text>
</comment>
<accession>A0A0M9FPN2</accession>
<dbReference type="OrthoDB" id="2194681at2759"/>
<dbReference type="GO" id="GO:0030295">
    <property type="term" value="F:protein kinase activator activity"/>
    <property type="evidence" value="ECO:0007669"/>
    <property type="project" value="TreeGrafter"/>
</dbReference>
<dbReference type="FunFam" id="1.10.10.1410:FF:000002">
    <property type="entry name" value="60S acidic ribosomal protein P2"/>
    <property type="match status" value="1"/>
</dbReference>
<protein>
    <submittedName>
        <fullName evidence="7">Putative 60S acidic ribosomal protein</fullName>
    </submittedName>
</protein>
<evidence type="ECO:0000313" key="8">
    <source>
        <dbReference type="Proteomes" id="UP000037923"/>
    </source>
</evidence>
<evidence type="ECO:0000256" key="1">
    <source>
        <dbReference type="ARBA" id="ARBA00003362"/>
    </source>
</evidence>